<reference evidence="3" key="1">
    <citation type="submission" date="2016-08" db="EMBL/GenBank/DDBJ databases">
        <authorList>
            <person name="Varghese N."/>
            <person name="Submissions Spin"/>
        </authorList>
    </citation>
    <scope>NUCLEOTIDE SEQUENCE [LARGE SCALE GENOMIC DNA]</scope>
    <source>
        <strain evidence="3">HAMBI 2975</strain>
    </source>
</reference>
<evidence type="ECO:0000256" key="1">
    <source>
        <dbReference type="SAM" id="Phobius"/>
    </source>
</evidence>
<evidence type="ECO:0000313" key="2">
    <source>
        <dbReference type="EMBL" id="SCB35798.1"/>
    </source>
</evidence>
<dbReference type="EMBL" id="FMAG01000004">
    <property type="protein sequence ID" value="SCB35798.1"/>
    <property type="molecule type" value="Genomic_DNA"/>
</dbReference>
<feature type="transmembrane region" description="Helical" evidence="1">
    <location>
        <begin position="21"/>
        <end position="43"/>
    </location>
</feature>
<dbReference type="RefSeq" id="WP_092713991.1">
    <property type="nucleotide sequence ID" value="NZ_FMAG01000004.1"/>
</dbReference>
<keyword evidence="3" id="KW-1185">Reference proteome</keyword>
<sequence>MSKDAIVLGNVFVRVNGLSSIAGIVLAMSITIPGLAGSAAHLWSQDPVSHCEFVAPASLTNGPAFWTGACADGKASGAGMLRRRDGNHAGPAFFGRMKNGLPEIGVVDLGDGYRAGTFSDDDIGGGAELEPQVRIDAFRIAAEAARKISAKYAAEKNSASAQHYDEVAKTLELQIE</sequence>
<proteinExistence type="predicted"/>
<gene>
    <name evidence="2" type="ORF">GA0061103_4971</name>
</gene>
<keyword evidence="1" id="KW-0472">Membrane</keyword>
<keyword evidence="1" id="KW-0812">Transmembrane</keyword>
<evidence type="ECO:0000313" key="3">
    <source>
        <dbReference type="Proteomes" id="UP000199101"/>
    </source>
</evidence>
<dbReference type="AlphaFoldDB" id="A0A1C3W7L2"/>
<organism evidence="2 3">
    <name type="scientific">Rhizobium multihospitium</name>
    <dbReference type="NCBI Taxonomy" id="410764"/>
    <lineage>
        <taxon>Bacteria</taxon>
        <taxon>Pseudomonadati</taxon>
        <taxon>Pseudomonadota</taxon>
        <taxon>Alphaproteobacteria</taxon>
        <taxon>Hyphomicrobiales</taxon>
        <taxon>Rhizobiaceae</taxon>
        <taxon>Rhizobium/Agrobacterium group</taxon>
        <taxon>Rhizobium</taxon>
    </lineage>
</organism>
<protein>
    <submittedName>
        <fullName evidence="2">Uncharacterized protein</fullName>
    </submittedName>
</protein>
<dbReference type="Proteomes" id="UP000199101">
    <property type="component" value="Unassembled WGS sequence"/>
</dbReference>
<dbReference type="OrthoDB" id="7595988at2"/>
<name>A0A1C3W7L2_9HYPH</name>
<accession>A0A1C3W7L2</accession>
<keyword evidence="1" id="KW-1133">Transmembrane helix</keyword>